<dbReference type="EMBL" id="JABFTP020000124">
    <property type="protein sequence ID" value="KAL3280170.1"/>
    <property type="molecule type" value="Genomic_DNA"/>
</dbReference>
<keyword evidence="2" id="KW-1185">Reference proteome</keyword>
<name>A0ABD2NNH4_9CUCU</name>
<dbReference type="Proteomes" id="UP001516400">
    <property type="component" value="Unassembled WGS sequence"/>
</dbReference>
<evidence type="ECO:0000313" key="1">
    <source>
        <dbReference type="EMBL" id="KAL3280170.1"/>
    </source>
</evidence>
<accession>A0ABD2NNH4</accession>
<protein>
    <submittedName>
        <fullName evidence="1">Uncharacterized protein</fullName>
    </submittedName>
</protein>
<organism evidence="1 2">
    <name type="scientific">Cryptolaemus montrouzieri</name>
    <dbReference type="NCBI Taxonomy" id="559131"/>
    <lineage>
        <taxon>Eukaryota</taxon>
        <taxon>Metazoa</taxon>
        <taxon>Ecdysozoa</taxon>
        <taxon>Arthropoda</taxon>
        <taxon>Hexapoda</taxon>
        <taxon>Insecta</taxon>
        <taxon>Pterygota</taxon>
        <taxon>Neoptera</taxon>
        <taxon>Endopterygota</taxon>
        <taxon>Coleoptera</taxon>
        <taxon>Polyphaga</taxon>
        <taxon>Cucujiformia</taxon>
        <taxon>Coccinelloidea</taxon>
        <taxon>Coccinellidae</taxon>
        <taxon>Scymninae</taxon>
        <taxon>Scymnini</taxon>
        <taxon>Cryptolaemus</taxon>
    </lineage>
</organism>
<gene>
    <name evidence="1" type="ORF">HHI36_017670</name>
</gene>
<sequence length="158" mass="17168">MWEGVEGPAGTQVGQKGSMFFLRLDRASTTLTWVRPSWSALKAGNMSETDPFTTDFNLSFNPEDTLASGLLTKLATQAAQEQSATGSTLDEGFLDLVSVKELMLGGRDLEKDQELAAVARRYGLTHEQGNECALTILHGSNISDNRLLYIVCPPAVCR</sequence>
<proteinExistence type="predicted"/>
<comment type="caution">
    <text evidence="1">The sequence shown here is derived from an EMBL/GenBank/DDBJ whole genome shotgun (WGS) entry which is preliminary data.</text>
</comment>
<reference evidence="1 2" key="1">
    <citation type="journal article" date="2021" name="BMC Biol.">
        <title>Horizontally acquired antibacterial genes associated with adaptive radiation of ladybird beetles.</title>
        <authorList>
            <person name="Li H.S."/>
            <person name="Tang X.F."/>
            <person name="Huang Y.H."/>
            <person name="Xu Z.Y."/>
            <person name="Chen M.L."/>
            <person name="Du X.Y."/>
            <person name="Qiu B.Y."/>
            <person name="Chen P.T."/>
            <person name="Zhang W."/>
            <person name="Slipinski A."/>
            <person name="Escalona H.E."/>
            <person name="Waterhouse R.M."/>
            <person name="Zwick A."/>
            <person name="Pang H."/>
        </authorList>
    </citation>
    <scope>NUCLEOTIDE SEQUENCE [LARGE SCALE GENOMIC DNA]</scope>
    <source>
        <strain evidence="1">SYSU2018</strain>
    </source>
</reference>
<dbReference type="AlphaFoldDB" id="A0ABD2NNH4"/>
<evidence type="ECO:0000313" key="2">
    <source>
        <dbReference type="Proteomes" id="UP001516400"/>
    </source>
</evidence>